<organism evidence="1 2">
    <name type="scientific">Seohaeicola nanhaiensis</name>
    <dbReference type="NCBI Taxonomy" id="1387282"/>
    <lineage>
        <taxon>Bacteria</taxon>
        <taxon>Pseudomonadati</taxon>
        <taxon>Pseudomonadota</taxon>
        <taxon>Alphaproteobacteria</taxon>
        <taxon>Rhodobacterales</taxon>
        <taxon>Roseobacteraceae</taxon>
        <taxon>Seohaeicola</taxon>
    </lineage>
</organism>
<accession>A0ABV9KHP0</accession>
<dbReference type="Pfam" id="PF09956">
    <property type="entry name" value="Phage_cement_2"/>
    <property type="match status" value="1"/>
</dbReference>
<comment type="caution">
    <text evidence="1">The sequence shown here is derived from an EMBL/GenBank/DDBJ whole genome shotgun (WGS) entry which is preliminary data.</text>
</comment>
<name>A0ABV9KHP0_9RHOB</name>
<dbReference type="PIRSF" id="PIRSF030771">
    <property type="entry name" value="UCP030771"/>
    <property type="match status" value="1"/>
</dbReference>
<dbReference type="RefSeq" id="WP_380718122.1">
    <property type="nucleotide sequence ID" value="NZ_JBHSGI010000018.1"/>
</dbReference>
<proteinExistence type="predicted"/>
<dbReference type="Proteomes" id="UP001595973">
    <property type="component" value="Unassembled WGS sequence"/>
</dbReference>
<evidence type="ECO:0000313" key="2">
    <source>
        <dbReference type="Proteomes" id="UP001595973"/>
    </source>
</evidence>
<dbReference type="InterPro" id="IPR011231">
    <property type="entry name" value="Phage_VT1-Sakai_H0018"/>
</dbReference>
<keyword evidence="2" id="KW-1185">Reference proteome</keyword>
<reference evidence="2" key="1">
    <citation type="journal article" date="2019" name="Int. J. Syst. Evol. Microbiol.">
        <title>The Global Catalogue of Microorganisms (GCM) 10K type strain sequencing project: providing services to taxonomists for standard genome sequencing and annotation.</title>
        <authorList>
            <consortium name="The Broad Institute Genomics Platform"/>
            <consortium name="The Broad Institute Genome Sequencing Center for Infectious Disease"/>
            <person name="Wu L."/>
            <person name="Ma J."/>
        </authorList>
    </citation>
    <scope>NUCLEOTIDE SEQUENCE [LARGE SCALE GENOMIC DNA]</scope>
    <source>
        <strain evidence="2">CGMCC 4.7283</strain>
    </source>
</reference>
<dbReference type="EMBL" id="JBHSGI010000018">
    <property type="protein sequence ID" value="MFC4669685.1"/>
    <property type="molecule type" value="Genomic_DNA"/>
</dbReference>
<protein>
    <submittedName>
        <fullName evidence="1">DUF2190 family protein</fullName>
    </submittedName>
</protein>
<evidence type="ECO:0000313" key="1">
    <source>
        <dbReference type="EMBL" id="MFC4669685.1"/>
    </source>
</evidence>
<gene>
    <name evidence="1" type="ORF">ACFO5X_14065</name>
</gene>
<sequence length="112" mass="11106">MKNYVAPGDMFPFTPSGADYVSGQGALSGTLFGVCAGDIADGEEGVIKTTGVFELPKTPSQAWTVGAKVYWTSGGVATTTASGNTLIGVAYAAVGSGAGETLGLVRLNGTPA</sequence>